<dbReference type="InterPro" id="IPR017853">
    <property type="entry name" value="GH"/>
</dbReference>
<dbReference type="Gene3D" id="3.20.20.80">
    <property type="entry name" value="Glycosidases"/>
    <property type="match status" value="1"/>
</dbReference>
<evidence type="ECO:0000256" key="17">
    <source>
        <dbReference type="RuleBase" id="RU361153"/>
    </source>
</evidence>
<keyword evidence="22" id="KW-1185">Reference proteome</keyword>
<gene>
    <name evidence="21" type="ORF">JX265_007605</name>
</gene>
<evidence type="ECO:0000256" key="5">
    <source>
        <dbReference type="ARBA" id="ARBA00022801"/>
    </source>
</evidence>
<evidence type="ECO:0000313" key="21">
    <source>
        <dbReference type="EMBL" id="KAI1867029.1"/>
    </source>
</evidence>
<feature type="region of interest" description="Disordered" evidence="18">
    <location>
        <begin position="311"/>
        <end position="341"/>
    </location>
</feature>
<comment type="subcellular location">
    <subcellularLocation>
        <location evidence="1">Secreted</location>
    </subcellularLocation>
</comment>
<dbReference type="Proteomes" id="UP000829685">
    <property type="component" value="Unassembled WGS sequence"/>
</dbReference>
<evidence type="ECO:0000256" key="6">
    <source>
        <dbReference type="ARBA" id="ARBA00023180"/>
    </source>
</evidence>
<evidence type="ECO:0000256" key="16">
    <source>
        <dbReference type="ARBA" id="ARBA00043257"/>
    </source>
</evidence>
<dbReference type="EC" id="3.2.1.75" evidence="13"/>
<evidence type="ECO:0000256" key="2">
    <source>
        <dbReference type="ARBA" id="ARBA00005641"/>
    </source>
</evidence>
<evidence type="ECO:0000256" key="19">
    <source>
        <dbReference type="SAM" id="SignalP"/>
    </source>
</evidence>
<name>A0A9Q0APE0_9PEZI</name>
<evidence type="ECO:0000256" key="3">
    <source>
        <dbReference type="ARBA" id="ARBA00022525"/>
    </source>
</evidence>
<dbReference type="GO" id="GO:0009251">
    <property type="term" value="P:glucan catabolic process"/>
    <property type="evidence" value="ECO:0007669"/>
    <property type="project" value="TreeGrafter"/>
</dbReference>
<evidence type="ECO:0000256" key="13">
    <source>
        <dbReference type="ARBA" id="ARBA00038935"/>
    </source>
</evidence>
<dbReference type="PANTHER" id="PTHR31297:SF39">
    <property type="entry name" value="GLUCAN ENDO-1,6-BETA-GLUCOSIDASE B"/>
    <property type="match status" value="1"/>
</dbReference>
<keyword evidence="5 17" id="KW-0378">Hydrolase</keyword>
<evidence type="ECO:0000256" key="8">
    <source>
        <dbReference type="ARBA" id="ARBA00023295"/>
    </source>
</evidence>
<evidence type="ECO:0000256" key="14">
    <source>
        <dbReference type="ARBA" id="ARBA00041472"/>
    </source>
</evidence>
<keyword evidence="10" id="KW-0624">Polysaccharide degradation</keyword>
<evidence type="ECO:0000256" key="11">
    <source>
        <dbReference type="ARBA" id="ARBA00036633"/>
    </source>
</evidence>
<evidence type="ECO:0000256" key="4">
    <source>
        <dbReference type="ARBA" id="ARBA00022729"/>
    </source>
</evidence>
<accession>A0A9Q0APE0</accession>
<dbReference type="InterPro" id="IPR001547">
    <property type="entry name" value="Glyco_hydro_5"/>
</dbReference>
<dbReference type="GO" id="GO:0071555">
    <property type="term" value="P:cell wall organization"/>
    <property type="evidence" value="ECO:0007669"/>
    <property type="project" value="UniProtKB-KW"/>
</dbReference>
<feature type="chain" id="PRO_5040130248" description="glucan endo-1,6-beta-glucosidase" evidence="19">
    <location>
        <begin position="21"/>
        <end position="406"/>
    </location>
</feature>
<dbReference type="SUPFAM" id="SSF51445">
    <property type="entry name" value="(Trans)glycosidases"/>
    <property type="match status" value="1"/>
</dbReference>
<dbReference type="Pfam" id="PF00150">
    <property type="entry name" value="Cellulase"/>
    <property type="match status" value="1"/>
</dbReference>
<keyword evidence="8 17" id="KW-0326">Glycosidase</keyword>
<dbReference type="InterPro" id="IPR050386">
    <property type="entry name" value="Glycosyl_hydrolase_5"/>
</dbReference>
<keyword evidence="3" id="KW-0964">Secreted</keyword>
<comment type="similarity">
    <text evidence="2 17">Belongs to the glycosyl hydrolase 5 (cellulase A) family.</text>
</comment>
<evidence type="ECO:0000256" key="9">
    <source>
        <dbReference type="ARBA" id="ARBA00023316"/>
    </source>
</evidence>
<proteinExistence type="inferred from homology"/>
<dbReference type="AlphaFoldDB" id="A0A9Q0APE0"/>
<dbReference type="GO" id="GO:0005576">
    <property type="term" value="C:extracellular region"/>
    <property type="evidence" value="ECO:0007669"/>
    <property type="project" value="UniProtKB-SubCell"/>
</dbReference>
<evidence type="ECO:0000256" key="12">
    <source>
        <dbReference type="ARBA" id="ARBA00037628"/>
    </source>
</evidence>
<organism evidence="21 22">
    <name type="scientific">Neoarthrinium moseri</name>
    <dbReference type="NCBI Taxonomy" id="1658444"/>
    <lineage>
        <taxon>Eukaryota</taxon>
        <taxon>Fungi</taxon>
        <taxon>Dikarya</taxon>
        <taxon>Ascomycota</taxon>
        <taxon>Pezizomycotina</taxon>
        <taxon>Sordariomycetes</taxon>
        <taxon>Xylariomycetidae</taxon>
        <taxon>Amphisphaeriales</taxon>
        <taxon>Apiosporaceae</taxon>
        <taxon>Neoarthrinium</taxon>
    </lineage>
</organism>
<evidence type="ECO:0000256" key="15">
    <source>
        <dbReference type="ARBA" id="ARBA00042025"/>
    </source>
</evidence>
<evidence type="ECO:0000313" key="22">
    <source>
        <dbReference type="Proteomes" id="UP000829685"/>
    </source>
</evidence>
<reference evidence="21" key="1">
    <citation type="submission" date="2021-03" db="EMBL/GenBank/DDBJ databases">
        <title>Revisited historic fungal species revealed as producer of novel bioactive compounds through whole genome sequencing and comparative genomics.</title>
        <authorList>
            <person name="Vignolle G.A."/>
            <person name="Hochenegger N."/>
            <person name="Mach R.L."/>
            <person name="Mach-Aigner A.R."/>
            <person name="Javad Rahimi M."/>
            <person name="Salim K.A."/>
            <person name="Chan C.M."/>
            <person name="Lim L.B.L."/>
            <person name="Cai F."/>
            <person name="Druzhinina I.S."/>
            <person name="U'Ren J.M."/>
            <person name="Derntl C."/>
        </authorList>
    </citation>
    <scope>NUCLEOTIDE SEQUENCE</scope>
    <source>
        <strain evidence="21">TUCIM 5799</strain>
    </source>
</reference>
<keyword evidence="9" id="KW-0961">Cell wall biogenesis/degradation</keyword>
<dbReference type="GO" id="GO:0046557">
    <property type="term" value="F:glucan endo-1,6-beta-glucosidase activity"/>
    <property type="evidence" value="ECO:0007669"/>
    <property type="project" value="UniProtKB-EC"/>
</dbReference>
<comment type="catalytic activity">
    <reaction evidence="11">
        <text>Random hydrolysis of (1-&gt;6)-linkages in (1-&gt;6)-beta-D-glucans.</text>
        <dbReference type="EC" id="3.2.1.75"/>
    </reaction>
</comment>
<comment type="caution">
    <text evidence="21">The sequence shown here is derived from an EMBL/GenBank/DDBJ whole genome shotgun (WGS) entry which is preliminary data.</text>
</comment>
<feature type="signal peptide" evidence="19">
    <location>
        <begin position="1"/>
        <end position="20"/>
    </location>
</feature>
<dbReference type="EMBL" id="JAFIMR010000019">
    <property type="protein sequence ID" value="KAI1867029.1"/>
    <property type="molecule type" value="Genomic_DNA"/>
</dbReference>
<keyword evidence="4 19" id="KW-0732">Signal</keyword>
<dbReference type="GO" id="GO:0004338">
    <property type="term" value="F:glucan exo-1,3-beta-glucosidase activity"/>
    <property type="evidence" value="ECO:0007669"/>
    <property type="project" value="TreeGrafter"/>
</dbReference>
<dbReference type="PANTHER" id="PTHR31297">
    <property type="entry name" value="GLUCAN ENDO-1,6-BETA-GLUCOSIDASE B"/>
    <property type="match status" value="1"/>
</dbReference>
<protein>
    <recommendedName>
        <fullName evidence="13">glucan endo-1,6-beta-glucosidase</fullName>
        <ecNumber evidence="13">3.2.1.75</ecNumber>
    </recommendedName>
    <alternativeName>
        <fullName evidence="15">Beta-1,6-glucanase B</fullName>
    </alternativeName>
    <alternativeName>
        <fullName evidence="14">Endo-1,6-beta-D-glucanase B</fullName>
    </alternativeName>
    <alternativeName>
        <fullName evidence="16">Endo-1,6-beta-glucanase B</fullName>
    </alternativeName>
</protein>
<comment type="function">
    <text evidence="12">Beta-glucanases participate in the metabolism of beta-glucan, the main structural component of the cell wall. Acts on lutean, pustulan and 1,6-oligo-beta-D-glucosides.</text>
</comment>
<evidence type="ECO:0000256" key="10">
    <source>
        <dbReference type="ARBA" id="ARBA00023326"/>
    </source>
</evidence>
<keyword evidence="6" id="KW-0325">Glycoprotein</keyword>
<dbReference type="GO" id="GO:0009986">
    <property type="term" value="C:cell surface"/>
    <property type="evidence" value="ECO:0007669"/>
    <property type="project" value="TreeGrafter"/>
</dbReference>
<evidence type="ECO:0000256" key="7">
    <source>
        <dbReference type="ARBA" id="ARBA00023277"/>
    </source>
</evidence>
<evidence type="ECO:0000256" key="1">
    <source>
        <dbReference type="ARBA" id="ARBA00004613"/>
    </source>
</evidence>
<evidence type="ECO:0000256" key="18">
    <source>
        <dbReference type="SAM" id="MobiDB-lite"/>
    </source>
</evidence>
<feature type="domain" description="Glycoside hydrolase family 5" evidence="20">
    <location>
        <begin position="106"/>
        <end position="375"/>
    </location>
</feature>
<keyword evidence="7" id="KW-0119">Carbohydrate metabolism</keyword>
<sequence length="406" mass="45008">MVNSLRIFFASAAWASLAQAWLPNDGTKTITNRDGVNIFARDVPSSGDTKSPRYLPSFSKVRGVNLGSQFIVEPWMSGAAWSSMGCSGQDSEWDCVKALGQAKANEAFKGHWSSWITEQDFDNMASYGLNTVRIPVGFWIHEELVNDGEYYPQGGLEYLLKICDWAASKGIYVIIDQHGAPGVQAVNNPFAGRKTADTQFYTKDNYNRGVEFVSWLANLTHTRNEMRTVGTIGVLNEPKNWDSKGIRDVESTLKATNPLHVQFMSSFWGSGSPEQHLPSGYSDVSFEDHRYLKWDTSVAVDHAAYISNSCTSDRSADGESPSFVTEFSLSPPDDVQSSDSWAPDKQKDFYGDWFAAQVHGFEKSTSGWTFWSWKTDLGDYRWGYKDAVAAGVIPKDLGSLSSTVCG</sequence>
<evidence type="ECO:0000259" key="20">
    <source>
        <dbReference type="Pfam" id="PF00150"/>
    </source>
</evidence>